<dbReference type="AlphaFoldDB" id="A0AAD5M9Z7"/>
<comment type="caution">
    <text evidence="1">The sequence shown here is derived from an EMBL/GenBank/DDBJ whole genome shotgun (WGS) entry which is preliminary data.</text>
</comment>
<name>A0AAD5M9Z7_PARTN</name>
<gene>
    <name evidence="1" type="ORF">KIN20_010694</name>
    <name evidence="2" type="ORF">KIN20_010701</name>
</gene>
<dbReference type="EMBL" id="JAHQIW010001886">
    <property type="protein sequence ID" value="KAJ1353923.1"/>
    <property type="molecule type" value="Genomic_DNA"/>
</dbReference>
<protein>
    <submittedName>
        <fullName evidence="1">Uncharacterized protein</fullName>
    </submittedName>
</protein>
<evidence type="ECO:0000313" key="1">
    <source>
        <dbReference type="EMBL" id="KAJ1353915.1"/>
    </source>
</evidence>
<dbReference type="Proteomes" id="UP001196413">
    <property type="component" value="Unassembled WGS sequence"/>
</dbReference>
<accession>A0AAD5M9Z7</accession>
<keyword evidence="3" id="KW-1185">Reference proteome</keyword>
<evidence type="ECO:0000313" key="3">
    <source>
        <dbReference type="Proteomes" id="UP001196413"/>
    </source>
</evidence>
<evidence type="ECO:0000313" key="2">
    <source>
        <dbReference type="EMBL" id="KAJ1353923.1"/>
    </source>
</evidence>
<organism evidence="1 3">
    <name type="scientific">Parelaphostrongylus tenuis</name>
    <name type="common">Meningeal worm</name>
    <dbReference type="NCBI Taxonomy" id="148309"/>
    <lineage>
        <taxon>Eukaryota</taxon>
        <taxon>Metazoa</taxon>
        <taxon>Ecdysozoa</taxon>
        <taxon>Nematoda</taxon>
        <taxon>Chromadorea</taxon>
        <taxon>Rhabditida</taxon>
        <taxon>Rhabditina</taxon>
        <taxon>Rhabditomorpha</taxon>
        <taxon>Strongyloidea</taxon>
        <taxon>Metastrongylidae</taxon>
        <taxon>Parelaphostrongylus</taxon>
    </lineage>
</organism>
<sequence>MLCWTPAAASSKGRDGRWLHIGGPIANYMSTLKRALCASSLPSSSSSESCGVCTFLSMLVSDSSPVSSSALTA</sequence>
<proteinExistence type="predicted"/>
<dbReference type="EMBL" id="JAHQIW010001885">
    <property type="protein sequence ID" value="KAJ1353915.1"/>
    <property type="molecule type" value="Genomic_DNA"/>
</dbReference>
<reference evidence="1" key="1">
    <citation type="submission" date="2021-06" db="EMBL/GenBank/DDBJ databases">
        <title>Parelaphostrongylus tenuis whole genome reference sequence.</title>
        <authorList>
            <person name="Garwood T.J."/>
            <person name="Larsen P.A."/>
            <person name="Fountain-Jones N.M."/>
            <person name="Garbe J.R."/>
            <person name="Macchietto M.G."/>
            <person name="Kania S.A."/>
            <person name="Gerhold R.W."/>
            <person name="Richards J.E."/>
            <person name="Wolf T.M."/>
        </authorList>
    </citation>
    <scope>NUCLEOTIDE SEQUENCE</scope>
    <source>
        <strain evidence="1">MNPRO001-30</strain>
        <tissue evidence="1">Meninges</tissue>
    </source>
</reference>